<dbReference type="AlphaFoldDB" id="A1ZHQ8"/>
<dbReference type="InterPro" id="IPR001932">
    <property type="entry name" value="PPM-type_phosphatase-like_dom"/>
</dbReference>
<keyword evidence="4" id="KW-0723">Serine/threonine-protein kinase</keyword>
<organism evidence="4 5">
    <name type="scientific">Microscilla marina ATCC 23134</name>
    <dbReference type="NCBI Taxonomy" id="313606"/>
    <lineage>
        <taxon>Bacteria</taxon>
        <taxon>Pseudomonadati</taxon>
        <taxon>Bacteroidota</taxon>
        <taxon>Cytophagia</taxon>
        <taxon>Cytophagales</taxon>
        <taxon>Microscillaceae</taxon>
        <taxon>Microscilla</taxon>
    </lineage>
</organism>
<dbReference type="Gene3D" id="3.30.450.40">
    <property type="match status" value="1"/>
</dbReference>
<dbReference type="InterPro" id="IPR000014">
    <property type="entry name" value="PAS"/>
</dbReference>
<dbReference type="PROSITE" id="PS50112">
    <property type="entry name" value="PAS"/>
    <property type="match status" value="1"/>
</dbReference>
<evidence type="ECO:0000313" key="5">
    <source>
        <dbReference type="Proteomes" id="UP000004095"/>
    </source>
</evidence>
<dbReference type="SUPFAM" id="SSF55781">
    <property type="entry name" value="GAF domain-like"/>
    <property type="match status" value="1"/>
</dbReference>
<dbReference type="eggNOG" id="COG2208">
    <property type="taxonomic scope" value="Bacteria"/>
</dbReference>
<dbReference type="Pfam" id="PF13188">
    <property type="entry name" value="PAS_8"/>
    <property type="match status" value="1"/>
</dbReference>
<comment type="caution">
    <text evidence="4">The sequence shown here is derived from an EMBL/GenBank/DDBJ whole genome shotgun (WGS) entry which is preliminary data.</text>
</comment>
<dbReference type="InterPro" id="IPR035965">
    <property type="entry name" value="PAS-like_dom_sf"/>
</dbReference>
<dbReference type="InterPro" id="IPR029016">
    <property type="entry name" value="GAF-like_dom_sf"/>
</dbReference>
<keyword evidence="5" id="KW-1185">Reference proteome</keyword>
<name>A1ZHQ8_MICM2</name>
<feature type="domain" description="PAS" evidence="3">
    <location>
        <begin position="212"/>
        <end position="283"/>
    </location>
</feature>
<evidence type="ECO:0000256" key="1">
    <source>
        <dbReference type="ARBA" id="ARBA00022801"/>
    </source>
</evidence>
<dbReference type="SMART" id="SM00331">
    <property type="entry name" value="PP2C_SIG"/>
    <property type="match status" value="1"/>
</dbReference>
<dbReference type="Pfam" id="PF13426">
    <property type="entry name" value="PAS_9"/>
    <property type="match status" value="1"/>
</dbReference>
<dbReference type="SMART" id="SM00091">
    <property type="entry name" value="PAS"/>
    <property type="match status" value="2"/>
</dbReference>
<dbReference type="SUPFAM" id="SSF55785">
    <property type="entry name" value="PYP-like sensor domain (PAS domain)"/>
    <property type="match status" value="2"/>
</dbReference>
<dbReference type="InterPro" id="IPR036457">
    <property type="entry name" value="PPM-type-like_dom_sf"/>
</dbReference>
<evidence type="ECO:0000259" key="3">
    <source>
        <dbReference type="PROSITE" id="PS50112"/>
    </source>
</evidence>
<dbReference type="PANTHER" id="PTHR43156">
    <property type="entry name" value="STAGE II SPORULATION PROTEIN E-RELATED"/>
    <property type="match status" value="1"/>
</dbReference>
<accession>A1ZHQ8</accession>
<keyword evidence="1" id="KW-0378">Hydrolase</keyword>
<dbReference type="Proteomes" id="UP000004095">
    <property type="component" value="Unassembled WGS sequence"/>
</dbReference>
<dbReference type="Gene3D" id="3.60.40.10">
    <property type="entry name" value="PPM-type phosphatase domain"/>
    <property type="match status" value="1"/>
</dbReference>
<evidence type="ECO:0000313" key="4">
    <source>
        <dbReference type="EMBL" id="EAY30065.1"/>
    </source>
</evidence>
<evidence type="ECO:0000256" key="2">
    <source>
        <dbReference type="SAM" id="Coils"/>
    </source>
</evidence>
<reference evidence="4 5" key="1">
    <citation type="submission" date="2007-01" db="EMBL/GenBank/DDBJ databases">
        <authorList>
            <person name="Haygood M."/>
            <person name="Podell S."/>
            <person name="Anderson C."/>
            <person name="Hopkinson B."/>
            <person name="Roe K."/>
            <person name="Barbeau K."/>
            <person name="Gaasterland T."/>
            <person name="Ferriera S."/>
            <person name="Johnson J."/>
            <person name="Kravitz S."/>
            <person name="Beeson K."/>
            <person name="Sutton G."/>
            <person name="Rogers Y.-H."/>
            <person name="Friedman R."/>
            <person name="Frazier M."/>
            <person name="Venter J.C."/>
        </authorList>
    </citation>
    <scope>NUCLEOTIDE SEQUENCE [LARGE SCALE GENOMIC DNA]</scope>
    <source>
        <strain evidence="4 5">ATCC 23134</strain>
    </source>
</reference>
<dbReference type="EMBL" id="AAWS01000008">
    <property type="protein sequence ID" value="EAY30065.1"/>
    <property type="molecule type" value="Genomic_DNA"/>
</dbReference>
<dbReference type="Gene3D" id="3.30.450.20">
    <property type="entry name" value="PAS domain"/>
    <property type="match status" value="2"/>
</dbReference>
<keyword evidence="2" id="KW-0175">Coiled coil</keyword>
<proteinExistence type="predicted"/>
<dbReference type="NCBIfam" id="TIGR00229">
    <property type="entry name" value="sensory_box"/>
    <property type="match status" value="2"/>
</dbReference>
<dbReference type="GO" id="GO:0004674">
    <property type="term" value="F:protein serine/threonine kinase activity"/>
    <property type="evidence" value="ECO:0007669"/>
    <property type="project" value="UniProtKB-KW"/>
</dbReference>
<sequence length="759" mass="86698">MKVNRNNGGKNEYSDQDIEALREELKQLRLFKKAQEAKEKLAQHLTEIKGLLTRKPGQTVEAWADGWMAKLVPRIQGVQAAMYIVTDNNTNHLEYVSGFAISARSRQTLASSQNALLQQVVKTKEPYEVPLLANPPVLQAAAHIQLVPKTLLIHPFTYQNEVLGVVEVYLLEALTEQQRALIADLQDSVALSLKMYRDKTSLKASLHEMQQTKDRHQNILDNTQQALALLDQQGQVLDANKAFFQLLDYSSKPEILPSFFKHLADEADHKHLQLVINKLMQTEHNSQITLLRLASDYGGRVKYKFHFTKIAVPHQSDSILVQLLGYSIINKKHQHTELSFEVLNDAMQEVFIFDMHSLEVLYANKSALTNIEFSLKGLKGKRFDELLPQFNQDALVEIIKVLSQSNKEFIQFEVQLRRQDQSLYASNLRLIITSYRTKPVVVAMVQDISRRKELERDLLLQGDKIAKELTRKVNEKEKKLEWEKARTQEINQQIIQQNKIIADKRKNMLDSLQYAKMIQESILPSEATMRKHVIESFVYYKAKDVVSGDFYWVHEKQGKVFLVAADCTGHGVPGALLTMLGSNLLKEVVKTSDTDDPADILEQLDKVMSESLQHEEVENRDGMDVALCVIDKQKQRVSFAGAKNPLIYIKNNEVQKIRGSIRSIGSWAHNLPPFVTHHIAIDQPSTFYIFSDGYQDQFGGEADKKFMVSQLKSLFKQIHLKPMAEQKQFVTDTMDAWIGRRSQTDDMLVMGFKLSSDIA</sequence>
<dbReference type="Pfam" id="PF07228">
    <property type="entry name" value="SpoIIE"/>
    <property type="match status" value="1"/>
</dbReference>
<dbReference type="PANTHER" id="PTHR43156:SF9">
    <property type="entry name" value="HAMP DOMAIN-CONTAINING PROTEIN"/>
    <property type="match status" value="1"/>
</dbReference>
<protein>
    <submittedName>
        <fullName evidence="4">Serine/threonine protein kinases, putative</fullName>
    </submittedName>
</protein>
<dbReference type="GO" id="GO:0016791">
    <property type="term" value="F:phosphatase activity"/>
    <property type="evidence" value="ECO:0007669"/>
    <property type="project" value="TreeGrafter"/>
</dbReference>
<feature type="coiled-coil region" evidence="2">
    <location>
        <begin position="206"/>
        <end position="233"/>
    </location>
</feature>
<feature type="coiled-coil region" evidence="2">
    <location>
        <begin position="18"/>
        <end position="54"/>
    </location>
</feature>
<dbReference type="RefSeq" id="WP_002695615.1">
    <property type="nucleotide sequence ID" value="NZ_AAWS01000008.1"/>
</dbReference>
<keyword evidence="4" id="KW-0808">Transferase</keyword>
<dbReference type="InterPro" id="IPR052016">
    <property type="entry name" value="Bact_Sigma-Reg"/>
</dbReference>
<keyword evidence="4" id="KW-0418">Kinase</keyword>
<gene>
    <name evidence="4" type="ORF">M23134_05398</name>
</gene>
<dbReference type="eggNOG" id="COG2199">
    <property type="taxonomic scope" value="Bacteria"/>
</dbReference>